<dbReference type="GO" id="GO:0009229">
    <property type="term" value="P:thiamine diphosphate biosynthetic process"/>
    <property type="evidence" value="ECO:0007669"/>
    <property type="project" value="UniProtKB-UniRule"/>
</dbReference>
<dbReference type="EC" id="2.8.1.4" evidence="13 18"/>
<dbReference type="AlphaFoldDB" id="D3P9K6"/>
<comment type="similarity">
    <text evidence="12 18">Belongs to the ThiI family.</text>
</comment>
<keyword evidence="2 18" id="KW-0963">Cytoplasm</keyword>
<dbReference type="OrthoDB" id="9773948at2"/>
<evidence type="ECO:0000256" key="11">
    <source>
        <dbReference type="ARBA" id="ARBA00058382"/>
    </source>
</evidence>
<dbReference type="GO" id="GO:0000049">
    <property type="term" value="F:tRNA binding"/>
    <property type="evidence" value="ECO:0007669"/>
    <property type="project" value="UniProtKB-UniRule"/>
</dbReference>
<keyword evidence="3 18" id="KW-0820">tRNA-binding</keyword>
<evidence type="ECO:0000256" key="17">
    <source>
        <dbReference type="ARBA" id="ARBA00080570"/>
    </source>
</evidence>
<keyword evidence="7 18" id="KW-0694">RNA-binding</keyword>
<name>D3P9K6_DEFDS</name>
<dbReference type="CDD" id="cd11716">
    <property type="entry name" value="THUMP_ThiI"/>
    <property type="match status" value="1"/>
</dbReference>
<feature type="binding site" evidence="18">
    <location>
        <position position="265"/>
    </location>
    <ligand>
        <name>ATP</name>
        <dbReference type="ChEBI" id="CHEBI:30616"/>
    </ligand>
</feature>
<dbReference type="InterPro" id="IPR020536">
    <property type="entry name" value="ThiI_AANH"/>
</dbReference>
<keyword evidence="21" id="KW-1185">Reference proteome</keyword>
<gene>
    <name evidence="18 20" type="primary">thiI</name>
    <name evidence="20" type="ordered locus">DEFDS_1945</name>
</gene>
<evidence type="ECO:0000256" key="3">
    <source>
        <dbReference type="ARBA" id="ARBA00022555"/>
    </source>
</evidence>
<comment type="function">
    <text evidence="11 18">Catalyzes the ATP-dependent transfer of a sulfur to tRNA to produce 4-thiouridine in position 8 of tRNAs, which functions as a near-UV photosensor. Also catalyzes the transfer of sulfur to the sulfur carrier protein ThiS, forming ThiS-thiocarboxylate. This is a step in the synthesis of thiazole, in the thiamine biosynthesis pathway. The sulfur is donated as persulfide by IscS.</text>
</comment>
<dbReference type="EMBL" id="AP011529">
    <property type="protein sequence ID" value="BAI81396.1"/>
    <property type="molecule type" value="Genomic_DNA"/>
</dbReference>
<evidence type="ECO:0000256" key="4">
    <source>
        <dbReference type="ARBA" id="ARBA00022679"/>
    </source>
</evidence>
<evidence type="ECO:0000313" key="20">
    <source>
        <dbReference type="EMBL" id="BAI81396.1"/>
    </source>
</evidence>
<feature type="binding site" evidence="18">
    <location>
        <begin position="182"/>
        <end position="183"/>
    </location>
    <ligand>
        <name>ATP</name>
        <dbReference type="ChEBI" id="CHEBI:30616"/>
    </ligand>
</feature>
<evidence type="ECO:0000256" key="18">
    <source>
        <dbReference type="HAMAP-Rule" id="MF_00021"/>
    </source>
</evidence>
<evidence type="ECO:0000256" key="8">
    <source>
        <dbReference type="ARBA" id="ARBA00022977"/>
    </source>
</evidence>
<dbReference type="SUPFAM" id="SSF143437">
    <property type="entry name" value="THUMP domain-like"/>
    <property type="match status" value="1"/>
</dbReference>
<evidence type="ECO:0000256" key="6">
    <source>
        <dbReference type="ARBA" id="ARBA00022840"/>
    </source>
</evidence>
<dbReference type="Proteomes" id="UP000001520">
    <property type="component" value="Chromosome"/>
</dbReference>
<evidence type="ECO:0000256" key="9">
    <source>
        <dbReference type="ARBA" id="ARBA00050570"/>
    </source>
</evidence>
<dbReference type="HAMAP" id="MF_00021">
    <property type="entry name" value="ThiI"/>
    <property type="match status" value="1"/>
</dbReference>
<dbReference type="eggNOG" id="COG0301">
    <property type="taxonomic scope" value="Bacteria"/>
</dbReference>
<evidence type="ECO:0000256" key="5">
    <source>
        <dbReference type="ARBA" id="ARBA00022741"/>
    </source>
</evidence>
<dbReference type="InterPro" id="IPR049962">
    <property type="entry name" value="THUMP_ThiI"/>
</dbReference>
<dbReference type="RefSeq" id="WP_013008641.1">
    <property type="nucleotide sequence ID" value="NC_013939.1"/>
</dbReference>
<dbReference type="GO" id="GO:0004810">
    <property type="term" value="F:CCA tRNA nucleotidyltransferase activity"/>
    <property type="evidence" value="ECO:0007669"/>
    <property type="project" value="InterPro"/>
</dbReference>
<comment type="catalytic activity">
    <reaction evidence="9 18">
        <text>[ThiI sulfur-carrier protein]-S-sulfanyl-L-cysteine + a uridine in tRNA + 2 reduced [2Fe-2S]-[ferredoxin] + ATP + H(+) = [ThiI sulfur-carrier protein]-L-cysteine + a 4-thiouridine in tRNA + 2 oxidized [2Fe-2S]-[ferredoxin] + AMP + diphosphate</text>
        <dbReference type="Rhea" id="RHEA:24176"/>
        <dbReference type="Rhea" id="RHEA-COMP:10000"/>
        <dbReference type="Rhea" id="RHEA-COMP:10001"/>
        <dbReference type="Rhea" id="RHEA-COMP:13337"/>
        <dbReference type="Rhea" id="RHEA-COMP:13338"/>
        <dbReference type="Rhea" id="RHEA-COMP:13339"/>
        <dbReference type="Rhea" id="RHEA-COMP:13340"/>
        <dbReference type="ChEBI" id="CHEBI:15378"/>
        <dbReference type="ChEBI" id="CHEBI:29950"/>
        <dbReference type="ChEBI" id="CHEBI:30616"/>
        <dbReference type="ChEBI" id="CHEBI:33019"/>
        <dbReference type="ChEBI" id="CHEBI:33737"/>
        <dbReference type="ChEBI" id="CHEBI:33738"/>
        <dbReference type="ChEBI" id="CHEBI:61963"/>
        <dbReference type="ChEBI" id="CHEBI:65315"/>
        <dbReference type="ChEBI" id="CHEBI:136798"/>
        <dbReference type="ChEBI" id="CHEBI:456215"/>
        <dbReference type="EC" id="2.8.1.4"/>
    </reaction>
</comment>
<dbReference type="Gene3D" id="3.30.2130.30">
    <property type="match status" value="1"/>
</dbReference>
<dbReference type="FunFam" id="3.40.50.620:FF:000053">
    <property type="entry name" value="Probable tRNA sulfurtransferase"/>
    <property type="match status" value="1"/>
</dbReference>
<dbReference type="GO" id="GO:0052837">
    <property type="term" value="P:thiazole biosynthetic process"/>
    <property type="evidence" value="ECO:0007669"/>
    <property type="project" value="TreeGrafter"/>
</dbReference>
<dbReference type="InterPro" id="IPR014729">
    <property type="entry name" value="Rossmann-like_a/b/a_fold"/>
</dbReference>
<feature type="binding site" evidence="18">
    <location>
        <position position="296"/>
    </location>
    <ligand>
        <name>ATP</name>
        <dbReference type="ChEBI" id="CHEBI:30616"/>
    </ligand>
</feature>
<dbReference type="CDD" id="cd01712">
    <property type="entry name" value="PPase_ThiI"/>
    <property type="match status" value="1"/>
</dbReference>
<dbReference type="GO" id="GO:0005829">
    <property type="term" value="C:cytosol"/>
    <property type="evidence" value="ECO:0007669"/>
    <property type="project" value="TreeGrafter"/>
</dbReference>
<dbReference type="Gene3D" id="3.40.50.620">
    <property type="entry name" value="HUPs"/>
    <property type="match status" value="1"/>
</dbReference>
<dbReference type="Pfam" id="PF02568">
    <property type="entry name" value="ThiI"/>
    <property type="match status" value="1"/>
</dbReference>
<evidence type="ECO:0000256" key="13">
    <source>
        <dbReference type="ARBA" id="ARBA00066827"/>
    </source>
</evidence>
<dbReference type="PROSITE" id="PS51165">
    <property type="entry name" value="THUMP"/>
    <property type="match status" value="1"/>
</dbReference>
<dbReference type="InterPro" id="IPR003720">
    <property type="entry name" value="tRNA_STrfase"/>
</dbReference>
<dbReference type="InterPro" id="IPR050102">
    <property type="entry name" value="tRNA_sulfurtransferase_ThiI"/>
</dbReference>
<dbReference type="STRING" id="639282.DEFDS_1945"/>
<dbReference type="PANTHER" id="PTHR43209">
    <property type="entry name" value="TRNA SULFURTRANSFERASE"/>
    <property type="match status" value="1"/>
</dbReference>
<dbReference type="InterPro" id="IPR049961">
    <property type="entry name" value="ThiI_N"/>
</dbReference>
<keyword evidence="4 18" id="KW-0808">Transferase</keyword>
<evidence type="ECO:0000256" key="1">
    <source>
        <dbReference type="ARBA" id="ARBA00004496"/>
    </source>
</evidence>
<evidence type="ECO:0000256" key="12">
    <source>
        <dbReference type="ARBA" id="ARBA00061472"/>
    </source>
</evidence>
<evidence type="ECO:0000256" key="15">
    <source>
        <dbReference type="ARBA" id="ARBA00075337"/>
    </source>
</evidence>
<comment type="catalytic activity">
    <reaction evidence="10 18">
        <text>[ThiS sulfur-carrier protein]-C-terminal Gly-Gly-AMP + S-sulfanyl-L-cysteinyl-[cysteine desulfurase] + AH2 = [ThiS sulfur-carrier protein]-C-terminal-Gly-aminoethanethioate + L-cysteinyl-[cysteine desulfurase] + A + AMP + 2 H(+)</text>
        <dbReference type="Rhea" id="RHEA:43340"/>
        <dbReference type="Rhea" id="RHEA-COMP:12157"/>
        <dbReference type="Rhea" id="RHEA-COMP:12158"/>
        <dbReference type="Rhea" id="RHEA-COMP:12910"/>
        <dbReference type="Rhea" id="RHEA-COMP:19908"/>
        <dbReference type="ChEBI" id="CHEBI:13193"/>
        <dbReference type="ChEBI" id="CHEBI:15378"/>
        <dbReference type="ChEBI" id="CHEBI:17499"/>
        <dbReference type="ChEBI" id="CHEBI:29950"/>
        <dbReference type="ChEBI" id="CHEBI:61963"/>
        <dbReference type="ChEBI" id="CHEBI:90618"/>
        <dbReference type="ChEBI" id="CHEBI:232372"/>
        <dbReference type="ChEBI" id="CHEBI:456215"/>
    </reaction>
</comment>
<proteinExistence type="inferred from homology"/>
<organism evidence="20 21">
    <name type="scientific">Deferribacter desulfuricans (strain DSM 14783 / JCM 11476 / NBRC 101012 / SSM1)</name>
    <dbReference type="NCBI Taxonomy" id="639282"/>
    <lineage>
        <taxon>Bacteria</taxon>
        <taxon>Pseudomonadati</taxon>
        <taxon>Deferribacterota</taxon>
        <taxon>Deferribacteres</taxon>
        <taxon>Deferribacterales</taxon>
        <taxon>Deferribacteraceae</taxon>
        <taxon>Deferribacter</taxon>
    </lineage>
</organism>
<dbReference type="UniPathway" id="UPA00060"/>
<feature type="binding site" evidence="18">
    <location>
        <position position="287"/>
    </location>
    <ligand>
        <name>ATP</name>
        <dbReference type="ChEBI" id="CHEBI:30616"/>
    </ligand>
</feature>
<dbReference type="GO" id="GO:0140741">
    <property type="term" value="F:tRNA-uracil-4 sulfurtransferase activity"/>
    <property type="evidence" value="ECO:0007669"/>
    <property type="project" value="UniProtKB-EC"/>
</dbReference>
<dbReference type="NCBIfam" id="TIGR00342">
    <property type="entry name" value="tRNA uracil 4-sulfurtransferase ThiI"/>
    <property type="match status" value="1"/>
</dbReference>
<protein>
    <recommendedName>
        <fullName evidence="14 18">Probable tRNA sulfurtransferase</fullName>
        <ecNumber evidence="13 18">2.8.1.4</ecNumber>
    </recommendedName>
    <alternativeName>
        <fullName evidence="15 18">Sulfur carrier protein ThiS sulfurtransferase</fullName>
    </alternativeName>
    <alternativeName>
        <fullName evidence="16 18">Thiamine biosynthesis protein ThiI</fullName>
    </alternativeName>
    <alternativeName>
        <fullName evidence="17 18">tRNA 4-thiouridine synthase</fullName>
    </alternativeName>
</protein>
<dbReference type="Pfam" id="PF02926">
    <property type="entry name" value="THUMP"/>
    <property type="match status" value="1"/>
</dbReference>
<keyword evidence="5 18" id="KW-0547">Nucleotide-binding</keyword>
<reference evidence="20 21" key="1">
    <citation type="journal article" date="2010" name="DNA Res.">
        <title>Bacterial lifestyle in a deep-sea hydrothermal vent chimney revealed by the genome sequence of the thermophilic bacterium Deferribacter desulfuricans SSM1.</title>
        <authorList>
            <person name="Takaki Y."/>
            <person name="Shimamura S."/>
            <person name="Nakagawa S."/>
            <person name="Fukuhara Y."/>
            <person name="Horikawa H."/>
            <person name="Ankai A."/>
            <person name="Harada T."/>
            <person name="Hosoyama A."/>
            <person name="Oguchi A."/>
            <person name="Fukui S."/>
            <person name="Fujita N."/>
            <person name="Takami H."/>
            <person name="Takai K."/>
        </authorList>
    </citation>
    <scope>NUCLEOTIDE SEQUENCE [LARGE SCALE GENOMIC DNA]</scope>
    <source>
        <strain evidence="21">DSM 14783 / JCM 11476 / NBRC 101012 / SSM1</strain>
    </source>
</reference>
<evidence type="ECO:0000256" key="10">
    <source>
        <dbReference type="ARBA" id="ARBA00052330"/>
    </source>
</evidence>
<keyword evidence="6 18" id="KW-0067">ATP-binding</keyword>
<comment type="pathway">
    <text evidence="18">Cofactor biosynthesis; thiamine diphosphate biosynthesis.</text>
</comment>
<sequence length="389" mass="44523">MKKILVFNYSEISLKKKNRKFFEDKLYHHINNIAKYFNLGKTWFIRGRFYLEIDNESQLQKSLEYFEKIFGIQSIFLGYKTDKDFDKICLAAKALTIEKKGVKTFKIKAKRADKSFPINSMEINRELGGYILDNFPELTVDVHTPDMEIIVEIHKNFSFIMTKIIDCIGGLPYGSAGKVVSLLSGGIDSPVATWLMMKRGCEVIPLHFHTPPYTGNKLTDKIERLVKTLSLYSVNGITLYMINFTQIQIAIKKYAHDKFTTILSRRFMLKIANNIATNLNALGIITGDALGQVASQTLENLYCVNEASNLPVFRPLIGFDKQEIENLAKKIGTYPISIEEGIDCCHLFSPKNPETRGKIDMVKEEEEKVLKALNYELPYEIETKHITPF</sequence>
<dbReference type="KEGG" id="ddf:DEFDS_1945"/>
<dbReference type="SMART" id="SM00981">
    <property type="entry name" value="THUMP"/>
    <property type="match status" value="1"/>
</dbReference>
<dbReference type="InterPro" id="IPR054173">
    <property type="entry name" value="ThiI_fer"/>
</dbReference>
<dbReference type="Pfam" id="PF22025">
    <property type="entry name" value="ThiI_fer"/>
    <property type="match status" value="1"/>
</dbReference>
<evidence type="ECO:0000259" key="19">
    <source>
        <dbReference type="PROSITE" id="PS51165"/>
    </source>
</evidence>
<evidence type="ECO:0000256" key="2">
    <source>
        <dbReference type="ARBA" id="ARBA00022490"/>
    </source>
</evidence>
<dbReference type="GO" id="GO:0005524">
    <property type="term" value="F:ATP binding"/>
    <property type="evidence" value="ECO:0007669"/>
    <property type="project" value="UniProtKB-UniRule"/>
</dbReference>
<dbReference type="HOGENOM" id="CLU_037952_4_0_0"/>
<evidence type="ECO:0000313" key="21">
    <source>
        <dbReference type="Proteomes" id="UP000001520"/>
    </source>
</evidence>
<dbReference type="PANTHER" id="PTHR43209:SF1">
    <property type="entry name" value="TRNA SULFURTRANSFERASE"/>
    <property type="match status" value="1"/>
</dbReference>
<dbReference type="GO" id="GO:0009228">
    <property type="term" value="P:thiamine biosynthetic process"/>
    <property type="evidence" value="ECO:0007669"/>
    <property type="project" value="UniProtKB-KW"/>
</dbReference>
<feature type="domain" description="THUMP" evidence="19">
    <location>
        <begin position="60"/>
        <end position="164"/>
    </location>
</feature>
<evidence type="ECO:0000256" key="16">
    <source>
        <dbReference type="ARBA" id="ARBA00077849"/>
    </source>
</evidence>
<comment type="subcellular location">
    <subcellularLocation>
        <location evidence="1 18">Cytoplasm</location>
    </subcellularLocation>
</comment>
<feature type="binding site" evidence="18">
    <location>
        <begin position="207"/>
        <end position="208"/>
    </location>
    <ligand>
        <name>ATP</name>
        <dbReference type="ChEBI" id="CHEBI:30616"/>
    </ligand>
</feature>
<dbReference type="GO" id="GO:0002937">
    <property type="term" value="P:tRNA 4-thiouridine biosynthesis"/>
    <property type="evidence" value="ECO:0007669"/>
    <property type="project" value="TreeGrafter"/>
</dbReference>
<evidence type="ECO:0000256" key="7">
    <source>
        <dbReference type="ARBA" id="ARBA00022884"/>
    </source>
</evidence>
<dbReference type="SUPFAM" id="SSF52402">
    <property type="entry name" value="Adenine nucleotide alpha hydrolases-like"/>
    <property type="match status" value="1"/>
</dbReference>
<accession>D3P9K6</accession>
<evidence type="ECO:0000256" key="14">
    <source>
        <dbReference type="ARBA" id="ARBA00071867"/>
    </source>
</evidence>
<dbReference type="InterPro" id="IPR004114">
    <property type="entry name" value="THUMP_dom"/>
</dbReference>
<keyword evidence="8 18" id="KW-0784">Thiamine biosynthesis</keyword>